<evidence type="ECO:0000313" key="2">
    <source>
        <dbReference type="Proteomes" id="UP001377168"/>
    </source>
</evidence>
<accession>A0ACC6PVD0</accession>
<proteinExistence type="predicted"/>
<keyword evidence="2" id="KW-1185">Reference proteome</keyword>
<sequence>MTPHRIAPLPSAHHLAPVLADNRPGTGPRLGPRHSFALALTWVATRFGMLALLVVDRLGDTGVAGEVHTLYRRWYEQLAHGAFPVDDVTWQYPPGAALVFLSPGPLPWLTYFEAFVALVLVSDAVITVALARAGVRGAWLWVCALPLLLNVPLARYDVPVTAVAVLALLAVRTRPRLGGALAGIGAMIKIWPLLAVLGTARGRTTRSAWLSAAAAAAVLFAALAIGFSHTLDFVRQQGARGVQIESLGGTALQLARHADWSGTVRYQYGAFEFIGPYVSSVATASLALTAVAFGWLVWWRMKARRWNPATPFDAAFAAVLLFTVTSRVISPQYMIWLLGLAAVCLTSRFTTQRPVALLMVPAAVLSALAYPLLYNDVLGGTVLGCVLMVLRNGLLLTAALLSCRRLWTATASR</sequence>
<evidence type="ECO:0000313" key="1">
    <source>
        <dbReference type="EMBL" id="MEJ8635344.1"/>
    </source>
</evidence>
<name>A0ACC6PVD0_9ACTN</name>
<dbReference type="EMBL" id="JBBKAJ010000022">
    <property type="protein sequence ID" value="MEJ8635344.1"/>
    <property type="molecule type" value="Genomic_DNA"/>
</dbReference>
<dbReference type="EC" id="2.4.-.-" evidence="1"/>
<dbReference type="Proteomes" id="UP001377168">
    <property type="component" value="Unassembled WGS sequence"/>
</dbReference>
<comment type="caution">
    <text evidence="1">The sequence shown here is derived from an EMBL/GenBank/DDBJ whole genome shotgun (WGS) entry which is preliminary data.</text>
</comment>
<reference evidence="1" key="1">
    <citation type="submission" date="2024-03" db="EMBL/GenBank/DDBJ databases">
        <title>Novel Streptomyces species of biotechnological and ecological value are a feature of Machair soil.</title>
        <authorList>
            <person name="Prole J.R."/>
            <person name="Goodfellow M."/>
            <person name="Allenby N."/>
            <person name="Ward A.C."/>
        </authorList>
    </citation>
    <scope>NUCLEOTIDE SEQUENCE</scope>
    <source>
        <strain evidence="1">MS2.AVA.5</strain>
    </source>
</reference>
<protein>
    <submittedName>
        <fullName evidence="1">Glycosyltransferase family 87 protein</fullName>
        <ecNumber evidence="1">2.4.-.-</ecNumber>
    </submittedName>
</protein>
<keyword evidence="1" id="KW-0808">Transferase</keyword>
<organism evidence="1 2">
    <name type="scientific">Streptomyces achmelvichensis</name>
    <dbReference type="NCBI Taxonomy" id="3134111"/>
    <lineage>
        <taxon>Bacteria</taxon>
        <taxon>Bacillati</taxon>
        <taxon>Actinomycetota</taxon>
        <taxon>Actinomycetes</taxon>
        <taxon>Kitasatosporales</taxon>
        <taxon>Streptomycetaceae</taxon>
        <taxon>Streptomyces</taxon>
    </lineage>
</organism>
<gene>
    <name evidence="1" type="ORF">WKI67_18350</name>
</gene>
<keyword evidence="1" id="KW-0328">Glycosyltransferase</keyword>